<evidence type="ECO:0000313" key="1">
    <source>
        <dbReference type="EMBL" id="ERT06173.1"/>
    </source>
</evidence>
<sequence>MGFPLRSKARLRVLRGHESYCTKLDFDIGVRRSQTFIGFDLSVNTELDQRNVFCFSE</sequence>
<name>U7QE66_9CYAN</name>
<comment type="caution">
    <text evidence="1">The sequence shown here is derived from an EMBL/GenBank/DDBJ whole genome shotgun (WGS) entry which is preliminary data.</text>
</comment>
<reference evidence="1 2" key="1">
    <citation type="journal article" date="2013" name="Front. Microbiol.">
        <title>Comparative genomic analyses of the cyanobacterium, Lyngbya aestuarii BL J, a powerful hydrogen producer.</title>
        <authorList>
            <person name="Kothari A."/>
            <person name="Vaughn M."/>
            <person name="Garcia-Pichel F."/>
        </authorList>
    </citation>
    <scope>NUCLEOTIDE SEQUENCE [LARGE SCALE GENOMIC DNA]</scope>
    <source>
        <strain evidence="1 2">BL J</strain>
    </source>
</reference>
<evidence type="ECO:0000313" key="2">
    <source>
        <dbReference type="Proteomes" id="UP000017127"/>
    </source>
</evidence>
<proteinExistence type="predicted"/>
<gene>
    <name evidence="1" type="ORF">M595_3895</name>
</gene>
<dbReference type="AlphaFoldDB" id="U7QE66"/>
<organism evidence="1 2">
    <name type="scientific">Lyngbya aestuarii BL J</name>
    <dbReference type="NCBI Taxonomy" id="1348334"/>
    <lineage>
        <taxon>Bacteria</taxon>
        <taxon>Bacillati</taxon>
        <taxon>Cyanobacteriota</taxon>
        <taxon>Cyanophyceae</taxon>
        <taxon>Oscillatoriophycideae</taxon>
        <taxon>Oscillatoriales</taxon>
        <taxon>Microcoleaceae</taxon>
        <taxon>Lyngbya</taxon>
    </lineage>
</organism>
<accession>U7QE66</accession>
<keyword evidence="2" id="KW-1185">Reference proteome</keyword>
<protein>
    <submittedName>
        <fullName evidence="1">Uncharacterized protein</fullName>
    </submittedName>
</protein>
<dbReference type="EMBL" id="AUZM01000041">
    <property type="protein sequence ID" value="ERT06173.1"/>
    <property type="molecule type" value="Genomic_DNA"/>
</dbReference>
<dbReference type="Proteomes" id="UP000017127">
    <property type="component" value="Unassembled WGS sequence"/>
</dbReference>